<gene>
    <name evidence="1" type="ORF">H312_03108</name>
</gene>
<proteinExistence type="predicted"/>
<evidence type="ECO:0000313" key="2">
    <source>
        <dbReference type="Proteomes" id="UP000030655"/>
    </source>
</evidence>
<dbReference type="VEuPathDB" id="MicrosporidiaDB:H312_03108"/>
<dbReference type="Proteomes" id="UP000030655">
    <property type="component" value="Unassembled WGS sequence"/>
</dbReference>
<reference evidence="1 2" key="2">
    <citation type="submission" date="2014-03" db="EMBL/GenBank/DDBJ databases">
        <title>The Genome Sequence of Anncaliia algerae insect isolate PRA339.</title>
        <authorList>
            <consortium name="The Broad Institute Genome Sequencing Platform"/>
            <consortium name="The Broad Institute Genome Sequencing Center for Infectious Disease"/>
            <person name="Cuomo C."/>
            <person name="Becnel J."/>
            <person name="Sanscrainte N."/>
            <person name="Walker B."/>
            <person name="Young S.K."/>
            <person name="Zeng Q."/>
            <person name="Gargeya S."/>
            <person name="Fitzgerald M."/>
            <person name="Haas B."/>
            <person name="Abouelleil A."/>
            <person name="Alvarado L."/>
            <person name="Arachchi H.M."/>
            <person name="Berlin A.M."/>
            <person name="Chapman S.B."/>
            <person name="Dewar J."/>
            <person name="Goldberg J."/>
            <person name="Griggs A."/>
            <person name="Gujja S."/>
            <person name="Hansen M."/>
            <person name="Howarth C."/>
            <person name="Imamovic A."/>
            <person name="Larimer J."/>
            <person name="McCowan C."/>
            <person name="Murphy C."/>
            <person name="Neiman D."/>
            <person name="Pearson M."/>
            <person name="Priest M."/>
            <person name="Roberts A."/>
            <person name="Saif S."/>
            <person name="Shea T."/>
            <person name="Sisk P."/>
            <person name="Sykes S."/>
            <person name="Wortman J."/>
            <person name="Nusbaum C."/>
            <person name="Birren B."/>
        </authorList>
    </citation>
    <scope>NUCLEOTIDE SEQUENCE [LARGE SCALE GENOMIC DNA]</scope>
    <source>
        <strain evidence="1 2">PRA339</strain>
    </source>
</reference>
<accession>A0A059EWW0</accession>
<reference evidence="2" key="1">
    <citation type="submission" date="2013-02" db="EMBL/GenBank/DDBJ databases">
        <authorList>
            <consortium name="The Broad Institute Genome Sequencing Platform"/>
            <person name="Cuomo C."/>
            <person name="Becnel J."/>
            <person name="Sanscrainte N."/>
            <person name="Walker B."/>
            <person name="Young S.K."/>
            <person name="Zeng Q."/>
            <person name="Gargeya S."/>
            <person name="Fitzgerald M."/>
            <person name="Haas B."/>
            <person name="Abouelleil A."/>
            <person name="Alvarado L."/>
            <person name="Arachchi H.M."/>
            <person name="Berlin A.M."/>
            <person name="Chapman S.B."/>
            <person name="Dewar J."/>
            <person name="Goldberg J."/>
            <person name="Griggs A."/>
            <person name="Gujja S."/>
            <person name="Hansen M."/>
            <person name="Howarth C."/>
            <person name="Imamovic A."/>
            <person name="Larimer J."/>
            <person name="McCowan C."/>
            <person name="Murphy C."/>
            <person name="Neiman D."/>
            <person name="Pearson M."/>
            <person name="Priest M."/>
            <person name="Roberts A."/>
            <person name="Saif S."/>
            <person name="Shea T."/>
            <person name="Sisk P."/>
            <person name="Sykes S."/>
            <person name="Wortman J."/>
            <person name="Nusbaum C."/>
            <person name="Birren B."/>
        </authorList>
    </citation>
    <scope>NUCLEOTIDE SEQUENCE [LARGE SCALE GENOMIC DNA]</scope>
    <source>
        <strain evidence="2">PRA339</strain>
    </source>
</reference>
<dbReference type="EMBL" id="KK365264">
    <property type="protein sequence ID" value="KCZ79508.1"/>
    <property type="molecule type" value="Genomic_DNA"/>
</dbReference>
<dbReference type="AlphaFoldDB" id="A0A059EWW0"/>
<sequence>MWFSIRDHGIIFNLMRANLERENMIGATMLKILRYLAV</sequence>
<evidence type="ECO:0000313" key="1">
    <source>
        <dbReference type="EMBL" id="KCZ79508.1"/>
    </source>
</evidence>
<dbReference type="HOGENOM" id="CLU_3335438_0_0_1"/>
<keyword evidence="2" id="KW-1185">Reference proteome</keyword>
<organism evidence="1 2">
    <name type="scientific">Anncaliia algerae PRA339</name>
    <dbReference type="NCBI Taxonomy" id="1288291"/>
    <lineage>
        <taxon>Eukaryota</taxon>
        <taxon>Fungi</taxon>
        <taxon>Fungi incertae sedis</taxon>
        <taxon>Microsporidia</taxon>
        <taxon>Tubulinosematoidea</taxon>
        <taxon>Tubulinosematidae</taxon>
        <taxon>Anncaliia</taxon>
    </lineage>
</organism>
<protein>
    <submittedName>
        <fullName evidence="1">Uncharacterized protein</fullName>
    </submittedName>
</protein>
<name>A0A059EWW0_9MICR</name>